<keyword evidence="1" id="KW-0560">Oxidoreductase</keyword>
<dbReference type="FunFam" id="3.40.50.720:FF:000009">
    <property type="entry name" value="Fatty oxidation complex, alpha subunit"/>
    <property type="match status" value="1"/>
</dbReference>
<dbReference type="Gene3D" id="1.10.1040.50">
    <property type="match status" value="1"/>
</dbReference>
<dbReference type="RefSeq" id="WP_186987557.1">
    <property type="nucleotide sequence ID" value="NZ_CP052909.1"/>
</dbReference>
<evidence type="ECO:0000313" key="4">
    <source>
        <dbReference type="EMBL" id="QNJ97931.1"/>
    </source>
</evidence>
<evidence type="ECO:0000259" key="2">
    <source>
        <dbReference type="Pfam" id="PF00725"/>
    </source>
</evidence>
<dbReference type="Pfam" id="PF00725">
    <property type="entry name" value="3HCDH"/>
    <property type="match status" value="2"/>
</dbReference>
<dbReference type="Proteomes" id="UP000515514">
    <property type="component" value="Chromosome"/>
</dbReference>
<evidence type="ECO:0000313" key="5">
    <source>
        <dbReference type="Proteomes" id="UP000515514"/>
    </source>
</evidence>
<reference evidence="4 5" key="1">
    <citation type="submission" date="2020-04" db="EMBL/GenBank/DDBJ databases">
        <title>Genome sequence of Altibacter aquimarinus strain ALE3EI.</title>
        <authorList>
            <person name="Oh H.-M."/>
            <person name="Jang D."/>
        </authorList>
    </citation>
    <scope>NUCLEOTIDE SEQUENCE [LARGE SCALE GENOMIC DNA]</scope>
    <source>
        <strain evidence="4 5">ALE3EI</strain>
    </source>
</reference>
<feature type="domain" description="3-hydroxyacyl-CoA dehydrogenase NAD binding" evidence="3">
    <location>
        <begin position="4"/>
        <end position="183"/>
    </location>
</feature>
<name>A0A7G8PUB5_9FLAO</name>
<protein>
    <submittedName>
        <fullName evidence="4">3-hydroxybutyryl-CoA dehydrogenase</fullName>
    </submittedName>
</protein>
<dbReference type="SUPFAM" id="SSF51735">
    <property type="entry name" value="NAD(P)-binding Rossmann-fold domains"/>
    <property type="match status" value="1"/>
</dbReference>
<dbReference type="InterPro" id="IPR006180">
    <property type="entry name" value="3-OHacyl-CoA_DH_CS"/>
</dbReference>
<dbReference type="GO" id="GO:0070403">
    <property type="term" value="F:NAD+ binding"/>
    <property type="evidence" value="ECO:0007669"/>
    <property type="project" value="InterPro"/>
</dbReference>
<keyword evidence="5" id="KW-1185">Reference proteome</keyword>
<dbReference type="AlphaFoldDB" id="A0A7G8PUB5"/>
<dbReference type="EMBL" id="CP052909">
    <property type="protein sequence ID" value="QNJ97931.1"/>
    <property type="molecule type" value="Genomic_DNA"/>
</dbReference>
<dbReference type="SUPFAM" id="SSF48179">
    <property type="entry name" value="6-phosphogluconate dehydrogenase C-terminal domain-like"/>
    <property type="match status" value="2"/>
</dbReference>
<gene>
    <name evidence="4" type="ORF">ALE3EI_1369</name>
</gene>
<feature type="domain" description="3-hydroxyacyl-CoA dehydrogenase C-terminal" evidence="2">
    <location>
        <begin position="302"/>
        <end position="382"/>
    </location>
</feature>
<dbReference type="Pfam" id="PF02737">
    <property type="entry name" value="3HCDH_N"/>
    <property type="match status" value="1"/>
</dbReference>
<dbReference type="KEGG" id="alti:ALE3EI_1369"/>
<feature type="domain" description="3-hydroxyacyl-CoA dehydrogenase C-terminal" evidence="2">
    <location>
        <begin position="185"/>
        <end position="282"/>
    </location>
</feature>
<dbReference type="GO" id="GO:0006635">
    <property type="term" value="P:fatty acid beta-oxidation"/>
    <property type="evidence" value="ECO:0007669"/>
    <property type="project" value="TreeGrafter"/>
</dbReference>
<dbReference type="InterPro" id="IPR006176">
    <property type="entry name" value="3-OHacyl-CoA_DH_NAD-bd"/>
</dbReference>
<sequence length="387" mass="43131">MIENIGIIGAGTMGSGIAQVAATAGCKVRLFDTSKSALENAERSLEKILDRLIEKGRITSEEKSRIQQSIDYTESLSGFSDSELVIEAIVENIDIKRKVFQELEGIVSADCIIASNTSSLSIASIAAVLENAERCIGIHFFNPAPLMKLVEVIPAIQTSEDVLERSVETIKAWGKTVAVAKDTPGFIVNRVARPFYGEALRIYEEGIADFATIDHAMKTIGGFRMGPFELMDFIGNDVNYTVTETVFEAFYYDPRYKPAFTQKRFSEAGYLGRKTGKGYYNYAEGAVKPEPKSDEVLAKRIFDRVLVMLINEAADALFWNIASAEDIDNAMTKGVNYPKGLLAWADEKGLNWCVSELDKLYDMYHEDRYRCSPLLRKMKQNGSKFFV</sequence>
<evidence type="ECO:0000256" key="1">
    <source>
        <dbReference type="ARBA" id="ARBA00023002"/>
    </source>
</evidence>
<dbReference type="PANTHER" id="PTHR48075:SF5">
    <property type="entry name" value="3-HYDROXYBUTYRYL-COA DEHYDROGENASE"/>
    <property type="match status" value="1"/>
</dbReference>
<dbReference type="GO" id="GO:0008691">
    <property type="term" value="F:3-hydroxybutyryl-CoA dehydrogenase activity"/>
    <property type="evidence" value="ECO:0007669"/>
    <property type="project" value="TreeGrafter"/>
</dbReference>
<evidence type="ECO:0000259" key="3">
    <source>
        <dbReference type="Pfam" id="PF02737"/>
    </source>
</evidence>
<dbReference type="PROSITE" id="PS00067">
    <property type="entry name" value="3HCDH"/>
    <property type="match status" value="1"/>
</dbReference>
<accession>A0A7G8PUB5</accession>
<dbReference type="InterPro" id="IPR036291">
    <property type="entry name" value="NAD(P)-bd_dom_sf"/>
</dbReference>
<dbReference type="PANTHER" id="PTHR48075">
    <property type="entry name" value="3-HYDROXYACYL-COA DEHYDROGENASE FAMILY PROTEIN"/>
    <property type="match status" value="1"/>
</dbReference>
<organism evidence="4 5">
    <name type="scientific">Constantimarinum furrinae</name>
    <dbReference type="NCBI Taxonomy" id="2562285"/>
    <lineage>
        <taxon>Bacteria</taxon>
        <taxon>Pseudomonadati</taxon>
        <taxon>Bacteroidota</taxon>
        <taxon>Flavobacteriia</taxon>
        <taxon>Flavobacteriales</taxon>
        <taxon>Flavobacteriaceae</taxon>
        <taxon>Altibacter/Constantimarinum group</taxon>
        <taxon>Constantimarinum</taxon>
    </lineage>
</organism>
<dbReference type="InterPro" id="IPR008927">
    <property type="entry name" value="6-PGluconate_DH-like_C_sf"/>
</dbReference>
<dbReference type="Gene3D" id="3.40.50.720">
    <property type="entry name" value="NAD(P)-binding Rossmann-like Domain"/>
    <property type="match status" value="1"/>
</dbReference>
<proteinExistence type="predicted"/>
<dbReference type="InterPro" id="IPR006108">
    <property type="entry name" value="3HC_DH_C"/>
</dbReference>